<accession>A0A1Q9F2H3</accession>
<dbReference type="GO" id="GO:0000723">
    <property type="term" value="P:telomere maintenance"/>
    <property type="evidence" value="ECO:0007669"/>
    <property type="project" value="InterPro"/>
</dbReference>
<evidence type="ECO:0000256" key="2">
    <source>
        <dbReference type="SAM" id="MobiDB-lite"/>
    </source>
</evidence>
<keyword evidence="6" id="KW-1185">Reference proteome</keyword>
<dbReference type="InterPro" id="IPR051055">
    <property type="entry name" value="PIF1_helicase"/>
</dbReference>
<dbReference type="EC" id="5.6.2.3" evidence="1"/>
<feature type="region of interest" description="Disordered" evidence="2">
    <location>
        <begin position="1639"/>
        <end position="1663"/>
    </location>
</feature>
<evidence type="ECO:0000313" key="6">
    <source>
        <dbReference type="Proteomes" id="UP000186817"/>
    </source>
</evidence>
<gene>
    <name evidence="5" type="primary">pfh1</name>
    <name evidence="5" type="ORF">AK812_SmicGene2080</name>
</gene>
<reference evidence="5 6" key="1">
    <citation type="submission" date="2016-02" db="EMBL/GenBank/DDBJ databases">
        <title>Genome analysis of coral dinoflagellate symbionts highlights evolutionary adaptations to a symbiotic lifestyle.</title>
        <authorList>
            <person name="Aranda M."/>
            <person name="Li Y."/>
            <person name="Liew Y.J."/>
            <person name="Baumgarten S."/>
            <person name="Simakov O."/>
            <person name="Wilson M."/>
            <person name="Piel J."/>
            <person name="Ashoor H."/>
            <person name="Bougouffa S."/>
            <person name="Bajic V.B."/>
            <person name="Ryu T."/>
            <person name="Ravasi T."/>
            <person name="Bayer T."/>
            <person name="Micklem G."/>
            <person name="Kim H."/>
            <person name="Bhak J."/>
            <person name="Lajeunesse T.C."/>
            <person name="Voolstra C.R."/>
        </authorList>
    </citation>
    <scope>NUCLEOTIDE SEQUENCE [LARGE SCALE GENOMIC DNA]</scope>
    <source>
        <strain evidence="5 6">CCMP2467</strain>
    </source>
</reference>
<dbReference type="SUPFAM" id="SSF52540">
    <property type="entry name" value="P-loop containing nucleoside triphosphate hydrolases"/>
    <property type="match status" value="4"/>
</dbReference>
<dbReference type="Pfam" id="PF05970">
    <property type="entry name" value="PIF1"/>
    <property type="match status" value="2"/>
</dbReference>
<comment type="cofactor">
    <cofactor evidence="1">
        <name>Mg(2+)</name>
        <dbReference type="ChEBI" id="CHEBI:18420"/>
    </cofactor>
</comment>
<dbReference type="InterPro" id="IPR003593">
    <property type="entry name" value="AAA+_ATPase"/>
</dbReference>
<keyword evidence="1" id="KW-0547">Nucleotide-binding</keyword>
<evidence type="ECO:0000259" key="4">
    <source>
        <dbReference type="SMART" id="SM00382"/>
    </source>
</evidence>
<keyword evidence="3" id="KW-1133">Transmembrane helix</keyword>
<dbReference type="OrthoDB" id="439586at2759"/>
<proteinExistence type="inferred from homology"/>
<evidence type="ECO:0000313" key="5">
    <source>
        <dbReference type="EMBL" id="OLQ13888.1"/>
    </source>
</evidence>
<feature type="domain" description="AAA+ ATPase" evidence="4">
    <location>
        <begin position="1070"/>
        <end position="1372"/>
    </location>
</feature>
<dbReference type="Gene3D" id="3.40.50.300">
    <property type="entry name" value="P-loop containing nucleotide triphosphate hydrolases"/>
    <property type="match status" value="2"/>
</dbReference>
<dbReference type="GO" id="GO:0005524">
    <property type="term" value="F:ATP binding"/>
    <property type="evidence" value="ECO:0007669"/>
    <property type="project" value="UniProtKB-KW"/>
</dbReference>
<keyword evidence="1" id="KW-0227">DNA damage</keyword>
<keyword evidence="1" id="KW-0234">DNA repair</keyword>
<dbReference type="GO" id="GO:0016887">
    <property type="term" value="F:ATP hydrolysis activity"/>
    <property type="evidence" value="ECO:0007669"/>
    <property type="project" value="RHEA"/>
</dbReference>
<name>A0A1Q9F2H3_SYMMI</name>
<dbReference type="GO" id="GO:0006310">
    <property type="term" value="P:DNA recombination"/>
    <property type="evidence" value="ECO:0007669"/>
    <property type="project" value="UniProtKB-KW"/>
</dbReference>
<feature type="domain" description="AAA+ ATPase" evidence="4">
    <location>
        <begin position="174"/>
        <end position="476"/>
    </location>
</feature>
<keyword evidence="1" id="KW-0378">Hydrolase</keyword>
<dbReference type="PANTHER" id="PTHR47642">
    <property type="entry name" value="ATP-DEPENDENT DNA HELICASE"/>
    <property type="match status" value="1"/>
</dbReference>
<dbReference type="InterPro" id="IPR010285">
    <property type="entry name" value="DNA_helicase_pif1-like_DEAD"/>
</dbReference>
<dbReference type="EMBL" id="LSRX01000022">
    <property type="protein sequence ID" value="OLQ13888.1"/>
    <property type="molecule type" value="Genomic_DNA"/>
</dbReference>
<keyword evidence="3" id="KW-0472">Membrane</keyword>
<evidence type="ECO:0000256" key="1">
    <source>
        <dbReference type="RuleBase" id="RU363044"/>
    </source>
</evidence>
<comment type="similarity">
    <text evidence="1">Belongs to the helicase family.</text>
</comment>
<comment type="caution">
    <text evidence="5">The sequence shown here is derived from an EMBL/GenBank/DDBJ whole genome shotgun (WGS) entry which is preliminary data.</text>
</comment>
<dbReference type="InterPro" id="IPR027417">
    <property type="entry name" value="P-loop_NTPase"/>
</dbReference>
<keyword evidence="1" id="KW-0067">ATP-binding</keyword>
<dbReference type="GO" id="GO:0006281">
    <property type="term" value="P:DNA repair"/>
    <property type="evidence" value="ECO:0007669"/>
    <property type="project" value="UniProtKB-KW"/>
</dbReference>
<dbReference type="Proteomes" id="UP000186817">
    <property type="component" value="Unassembled WGS sequence"/>
</dbReference>
<keyword evidence="3" id="KW-0812">Transmembrane</keyword>
<dbReference type="SMART" id="SM00382">
    <property type="entry name" value="AAA"/>
    <property type="match status" value="2"/>
</dbReference>
<sequence length="2132" mass="236025">MKGTKETATISDPDVELVAADVAEIFGISQPQVQREYAKQRARKRSARRRASLCAEVEATWGSASETCETSGFGGQGSAIMTGDFKRATADARASRVSVSARLTSAEGAVGVAATALAAEQDVQAGVRAWLKEVRARCNAEQFAFLERIVARVLREEYDVSLYGDGVGAASSEDSLRWVLHGGPGTGKSYVLKLLKEELFESVLGWQRGVQFEVVALQATNADALDGDTIHHALSLSVFTADGENTWQTFEDLAQRALLWRWVLLDEFSMVSAELLARLELKCRDVVRDASDAKYHDGSRLQRPFGGLNLVLSGDLWQLEPPSGTFLGLCPRRCLKKGVTELTICERTKDEWLREMQAEMRIGKLSDDMHSFLHGKGTSVPGSWCRGNVLCGQAACRALRHGHTPAEIMMLECRMCRAERASRRLVSSGPRDARYQRDFASAPAIFATNDIKHHVNKIRAAAFARERMQRLLLLPARDKISAAALREKPDLKATKKQWLKRHDRACGSLYGLLPICVGMPVRLTDHIDRGQKSLLKGRVGVVRGWQSEAGTSISDLGSVDGFTKMPEVVWVEFSSPKKAWKLKGVPQPNVYPVVPRSGSWYLDKNRKNPKLRISRRQVPLAPAFALTAHTAQGMTLEEGVIADCDVPPGTNIITCYIAVTRVREREKLLISRPFPAAPFQQGLAGERDLLLQCWRGAQPDWAAVRARYNVTKRCSSCDIQKRTNAFAKPQWRAEDATRVCKECVRSFLAQNKPWRCAVCLNFQELSDLEQDGHEAWDVDLTALGREKIAASAGERAVLEPGVDFRLKQTLPRHTVAFDGDPETSTLRHLWMFKRQQRPQCPTFEYCPRPRNRQDMREENARMTSVYFQPWTLRARKATEHVPHVTALRRADGWADALRKWMDGGILCEEAKNYVSNFLSVHRVRPADEGNEGNSDDAASDPDVELVAADVAEIFGKSATGAEGVRETASAQALREKTFASLCAEVEATWGSASEACETSGFGGQGFAIMTGDFKRATADARASRVSVSARLTSAEGAVGVAATALAAEQDVQEYDVSLYGDGVGAASSEDSLRWVLHGGPGTGKSYVLKLLKEELFESVLGWQRGVQFEVVALQATNADALDGDTIHHALSLSVFTADGENTWQTFEDLAQRALLWRWVLLDEFSMVSAELLARLELKCRDVVRDASDAKYHDGSRLQRPFGGLNLVLSGDLWQLEPPSGTFLGLCPRRCLKKGVTELTICERTKDEWLREMQAEMRIGKLSDDMHSFLHGKGTSVPGSWCRGNVLCGQAACRALRHGHTPAEIMMLECRMCRAERASRRLVSSGPRDARYQRDFASAPAIFATNDIKHHVNKIRAAAFARERMQRLLLLPARDKISAAALREKPDLKATKKQWLKRHDRACGSLYGLLPICVGMPVRLTDHIDRGQKSLLKGRVGVVRGWQSEAGTSISDLGSVDGFTKMPEVVWVEFSSPKKAWKLKGVPQPNVYPVVPRSGSWYLDKNRKNPKLRISRRQVPLAPAFALTAHTAQGMTLEEGVIADCDVPPGTNIITCYIAVTRVREREKLLISRPFPAAPFQQGLAGERDLLLQCWRGAQPDWAAVRARYNVTKRCSSCDIQKRTNAFAKPQWRAEDATRVCKASGTPTTLGERHLDPEGRDLGIATGNRPAPILVDMSPLKRGRLEHQHQEHEGLALDAIRGLFRGELQSAVGQVNDGELRKERDLPVGKETLALVEDKMEGGGPASLDTRPPALIIGGWHPDTEADKVADHANNKLVAELRLDLDMRVNERDDQYQAQRGTLQAVAAMCKRLLMELGALASEVETEYSTVQVWLKSKKVASATYHMAPTGSVTTGTEGWIDLRTIAEKLHRSMDTVQVVLVHIQEIIVDVGITFDENDPWHHGEGRGNPAWMAEHSFLFPPQVTTVDEVWGRRGAALLPSLCWVTLQHRPVKRCSSSPRSVVPVCRLGLGIVTWIWFRNVPHGELLVVVLLDVVVVVVLVVHAPLFQDKLPAVVPFEVVREMTSPQIYVDHWYKSCSVSPAKSCASPWRNGIRSPQAGATVWRHRAELREKAARELVNIDDAERERRKVAGYAMAGISVLLAAYLLGTSAPWYSRTALFPIVALSGGFVTSAEEGL</sequence>
<feature type="transmembrane region" description="Helical" evidence="3">
    <location>
        <begin position="1981"/>
        <end position="2002"/>
    </location>
</feature>
<evidence type="ECO:0000256" key="3">
    <source>
        <dbReference type="SAM" id="Phobius"/>
    </source>
</evidence>
<dbReference type="GO" id="GO:0043139">
    <property type="term" value="F:5'-3' DNA helicase activity"/>
    <property type="evidence" value="ECO:0007669"/>
    <property type="project" value="UniProtKB-EC"/>
</dbReference>
<comment type="catalytic activity">
    <reaction evidence="1">
        <text>ATP + H2O = ADP + phosphate + H(+)</text>
        <dbReference type="Rhea" id="RHEA:13065"/>
        <dbReference type="ChEBI" id="CHEBI:15377"/>
        <dbReference type="ChEBI" id="CHEBI:15378"/>
        <dbReference type="ChEBI" id="CHEBI:30616"/>
        <dbReference type="ChEBI" id="CHEBI:43474"/>
        <dbReference type="ChEBI" id="CHEBI:456216"/>
        <dbReference type="EC" id="5.6.2.3"/>
    </reaction>
</comment>
<feature type="transmembrane region" description="Helical" evidence="3">
    <location>
        <begin position="2085"/>
        <end position="2102"/>
    </location>
</feature>
<protein>
    <recommendedName>
        <fullName evidence="1">ATP-dependent DNA helicase</fullName>
        <ecNumber evidence="1">5.6.2.3</ecNumber>
    </recommendedName>
</protein>
<organism evidence="5 6">
    <name type="scientific">Symbiodinium microadriaticum</name>
    <name type="common">Dinoflagellate</name>
    <name type="synonym">Zooxanthella microadriatica</name>
    <dbReference type="NCBI Taxonomy" id="2951"/>
    <lineage>
        <taxon>Eukaryota</taxon>
        <taxon>Sar</taxon>
        <taxon>Alveolata</taxon>
        <taxon>Dinophyceae</taxon>
        <taxon>Suessiales</taxon>
        <taxon>Symbiodiniaceae</taxon>
        <taxon>Symbiodinium</taxon>
    </lineage>
</organism>
<keyword evidence="1 5" id="KW-0347">Helicase</keyword>
<feature type="compositionally biased region" description="Basic and acidic residues" evidence="2">
    <location>
        <begin position="1646"/>
        <end position="1656"/>
    </location>
</feature>
<keyword evidence="1" id="KW-0233">DNA recombination</keyword>